<protein>
    <submittedName>
        <fullName evidence="3">Ependymin-2-like</fullName>
    </submittedName>
</protein>
<dbReference type="Proteomes" id="UP000261560">
    <property type="component" value="Unplaced"/>
</dbReference>
<reference evidence="3" key="2">
    <citation type="submission" date="2025-09" db="UniProtKB">
        <authorList>
            <consortium name="Ensembl"/>
        </authorList>
    </citation>
    <scope>IDENTIFICATION</scope>
</reference>
<evidence type="ECO:0000256" key="1">
    <source>
        <dbReference type="ARBA" id="ARBA00010771"/>
    </source>
</evidence>
<dbReference type="OMA" id="ITEFGCI"/>
<keyword evidence="4" id="KW-1185">Reference proteome</keyword>
<proteinExistence type="inferred from homology"/>
<dbReference type="SMART" id="SM00026">
    <property type="entry name" value="EPEND"/>
    <property type="match status" value="1"/>
</dbReference>
<dbReference type="PANTHER" id="PTHR10697:SF5">
    <property type="entry name" value="EPENDYMIN-RELATED"/>
    <property type="match status" value="1"/>
</dbReference>
<dbReference type="GeneID" id="112141552"/>
<feature type="chain" id="PRO_5017224305" evidence="2">
    <location>
        <begin position="17"/>
        <end position="213"/>
    </location>
</feature>
<dbReference type="Ensembl" id="ENSOMET00000029109.1">
    <property type="protein sequence ID" value="ENSOMEP00000019763.1"/>
    <property type="gene ID" value="ENSOMEG00000021577.1"/>
</dbReference>
<evidence type="ECO:0000313" key="3">
    <source>
        <dbReference type="Ensembl" id="ENSOMEP00000019763.1"/>
    </source>
</evidence>
<evidence type="ECO:0000313" key="4">
    <source>
        <dbReference type="Proteomes" id="UP000261560"/>
    </source>
</evidence>
<dbReference type="InterPro" id="IPR001299">
    <property type="entry name" value="Ependymin"/>
</dbReference>
<accession>A0A3B3CPG4</accession>
<dbReference type="PaxDb" id="30732-ENSOMEP00000019763"/>
<dbReference type="GeneTree" id="ENSGT00940000164430"/>
<name>A0A3B3CPG4_ORYME</name>
<dbReference type="GO" id="GO:0007160">
    <property type="term" value="P:cell-matrix adhesion"/>
    <property type="evidence" value="ECO:0007669"/>
    <property type="project" value="InterPro"/>
</dbReference>
<dbReference type="GO" id="GO:0005576">
    <property type="term" value="C:extracellular region"/>
    <property type="evidence" value="ECO:0007669"/>
    <property type="project" value="InterPro"/>
</dbReference>
<evidence type="ECO:0000256" key="2">
    <source>
        <dbReference type="SAM" id="SignalP"/>
    </source>
</evidence>
<dbReference type="OrthoDB" id="9942506at2759"/>
<dbReference type="RefSeq" id="XP_024120479.1">
    <property type="nucleotide sequence ID" value="XM_024264711.2"/>
</dbReference>
<sequence>MKLEVVLACLVVSCLAEKPRPCTSPPLLTGELSMYSQDERIGILGKYLYDALGQRVRLFEMGIYENRSFTADVLLHFREAALYVIDDNKRTCSKSPLKADFQPLRIPQNATLLGQAVVGSSSAPGQGLLVNTWVGDLPDKSGQFMSVITEFGCIPVTTNYKTKEFGWVGTNYFNNVIGITNPDLLEPPTFCADAVMDVEAEPRDYLGLLVKKN</sequence>
<dbReference type="KEGG" id="oml:112141552"/>
<dbReference type="GO" id="GO:0005509">
    <property type="term" value="F:calcium ion binding"/>
    <property type="evidence" value="ECO:0007669"/>
    <property type="project" value="InterPro"/>
</dbReference>
<dbReference type="Pfam" id="PF00811">
    <property type="entry name" value="Ependymin"/>
    <property type="match status" value="1"/>
</dbReference>
<feature type="signal peptide" evidence="2">
    <location>
        <begin position="1"/>
        <end position="16"/>
    </location>
</feature>
<organism evidence="3 4">
    <name type="scientific">Oryzias melastigma</name>
    <name type="common">Marine medaka</name>
    <dbReference type="NCBI Taxonomy" id="30732"/>
    <lineage>
        <taxon>Eukaryota</taxon>
        <taxon>Metazoa</taxon>
        <taxon>Chordata</taxon>
        <taxon>Craniata</taxon>
        <taxon>Vertebrata</taxon>
        <taxon>Euteleostomi</taxon>
        <taxon>Actinopterygii</taxon>
        <taxon>Neopterygii</taxon>
        <taxon>Teleostei</taxon>
        <taxon>Neoteleostei</taxon>
        <taxon>Acanthomorphata</taxon>
        <taxon>Ovalentaria</taxon>
        <taxon>Atherinomorphae</taxon>
        <taxon>Beloniformes</taxon>
        <taxon>Adrianichthyidae</taxon>
        <taxon>Oryziinae</taxon>
        <taxon>Oryzias</taxon>
    </lineage>
</organism>
<reference evidence="3" key="1">
    <citation type="submission" date="2025-08" db="UniProtKB">
        <authorList>
            <consortium name="Ensembl"/>
        </authorList>
    </citation>
    <scope>IDENTIFICATION</scope>
</reference>
<dbReference type="PANTHER" id="PTHR10697">
    <property type="entry name" value="MAMMALIAN EPENDYMIN-RELATED PROTEIN 1"/>
    <property type="match status" value="1"/>
</dbReference>
<dbReference type="AlphaFoldDB" id="A0A3B3CPG4"/>
<dbReference type="GO" id="GO:0005764">
    <property type="term" value="C:lysosome"/>
    <property type="evidence" value="ECO:0007669"/>
    <property type="project" value="TreeGrafter"/>
</dbReference>
<keyword evidence="2" id="KW-0732">Signal</keyword>
<comment type="similarity">
    <text evidence="1">Belongs to the ependymin family.</text>
</comment>
<dbReference type="STRING" id="30732.ENSOMEP00000019763"/>
<dbReference type="PRINTS" id="PR00317">
    <property type="entry name" value="EPENDYMIN"/>
</dbReference>